<evidence type="ECO:0008006" key="4">
    <source>
        <dbReference type="Google" id="ProtNLM"/>
    </source>
</evidence>
<dbReference type="EMBL" id="WLZY01000001">
    <property type="protein sequence ID" value="NDL55961.1"/>
    <property type="molecule type" value="Genomic_DNA"/>
</dbReference>
<dbReference type="PROSITE" id="PS51257">
    <property type="entry name" value="PROKAR_LIPOPROTEIN"/>
    <property type="match status" value="1"/>
</dbReference>
<feature type="signal peptide" evidence="1">
    <location>
        <begin position="1"/>
        <end position="22"/>
    </location>
</feature>
<dbReference type="Proteomes" id="UP000460435">
    <property type="component" value="Unassembled WGS sequence"/>
</dbReference>
<organism evidence="2 3">
    <name type="scientific">Phytoactinopolyspora mesophila</name>
    <dbReference type="NCBI Taxonomy" id="2650750"/>
    <lineage>
        <taxon>Bacteria</taxon>
        <taxon>Bacillati</taxon>
        <taxon>Actinomycetota</taxon>
        <taxon>Actinomycetes</taxon>
        <taxon>Jiangellales</taxon>
        <taxon>Jiangellaceae</taxon>
        <taxon>Phytoactinopolyspora</taxon>
    </lineage>
</organism>
<evidence type="ECO:0000313" key="3">
    <source>
        <dbReference type="Proteomes" id="UP000460435"/>
    </source>
</evidence>
<reference evidence="2 3" key="1">
    <citation type="submission" date="2019-11" db="EMBL/GenBank/DDBJ databases">
        <authorList>
            <person name="Li X.-J."/>
            <person name="Feng X.-M."/>
        </authorList>
    </citation>
    <scope>NUCLEOTIDE SEQUENCE [LARGE SCALE GENOMIC DNA]</scope>
    <source>
        <strain evidence="2 3">XMNu-373</strain>
    </source>
</reference>
<keyword evidence="3" id="KW-1185">Reference proteome</keyword>
<keyword evidence="1" id="KW-0732">Signal</keyword>
<name>A0A7K3LY46_9ACTN</name>
<comment type="caution">
    <text evidence="2">The sequence shown here is derived from an EMBL/GenBank/DDBJ whole genome shotgun (WGS) entry which is preliminary data.</text>
</comment>
<evidence type="ECO:0000313" key="2">
    <source>
        <dbReference type="EMBL" id="NDL55961.1"/>
    </source>
</evidence>
<proteinExistence type="predicted"/>
<dbReference type="AlphaFoldDB" id="A0A7K3LY46"/>
<evidence type="ECO:0000256" key="1">
    <source>
        <dbReference type="SAM" id="SignalP"/>
    </source>
</evidence>
<accession>A0A7K3LY46</accession>
<gene>
    <name evidence="2" type="ORF">F7O44_02630</name>
</gene>
<feature type="chain" id="PRO_5039671808" description="Nuclear transport factor 2 family protein" evidence="1">
    <location>
        <begin position="23"/>
        <end position="141"/>
    </location>
</feature>
<dbReference type="RefSeq" id="WP_162448614.1">
    <property type="nucleotide sequence ID" value="NZ_WLZY01000001.1"/>
</dbReference>
<sequence length="141" mass="15228">MPRTTRLPHLAALAAVALIGLASCSEGSDEDQAIGVAEDFFAALADVDAAEACELNLGDDGQPLDEDHHSWDVCLNAVETWANSVAIPVDEELPEVTFETAEIDGETAHIPDSAPAMYGFPYAFDLRNVDGDWYINGDWYL</sequence>
<protein>
    <recommendedName>
        <fullName evidence="4">Nuclear transport factor 2 family protein</fullName>
    </recommendedName>
</protein>